<evidence type="ECO:0000313" key="1">
    <source>
        <dbReference type="EnsemblPlants" id="PAC:32933413.CDS.1"/>
    </source>
</evidence>
<dbReference type="Gene3D" id="3.80.10.10">
    <property type="entry name" value="Ribonuclease Inhibitor"/>
    <property type="match status" value="1"/>
</dbReference>
<dbReference type="AlphaFoldDB" id="A0A7I3Z8P9"/>
<proteinExistence type="predicted"/>
<dbReference type="Proteomes" id="UP000006727">
    <property type="component" value="Chromosome 2"/>
</dbReference>
<protein>
    <submittedName>
        <fullName evidence="1">Uncharacterized protein</fullName>
    </submittedName>
</protein>
<organism evidence="1 2">
    <name type="scientific">Physcomitrium patens</name>
    <name type="common">Spreading-leaved earth moss</name>
    <name type="synonym">Physcomitrella patens</name>
    <dbReference type="NCBI Taxonomy" id="3218"/>
    <lineage>
        <taxon>Eukaryota</taxon>
        <taxon>Viridiplantae</taxon>
        <taxon>Streptophyta</taxon>
        <taxon>Embryophyta</taxon>
        <taxon>Bryophyta</taxon>
        <taxon>Bryophytina</taxon>
        <taxon>Bryopsida</taxon>
        <taxon>Funariidae</taxon>
        <taxon>Funariales</taxon>
        <taxon>Funariaceae</taxon>
        <taxon>Physcomitrium</taxon>
    </lineage>
</organism>
<accession>A0A7I3Z8P9</accession>
<dbReference type="EMBL" id="ABEU02000002">
    <property type="status" value="NOT_ANNOTATED_CDS"/>
    <property type="molecule type" value="Genomic_DNA"/>
</dbReference>
<evidence type="ECO:0000313" key="2">
    <source>
        <dbReference type="Proteomes" id="UP000006727"/>
    </source>
</evidence>
<dbReference type="SUPFAM" id="SSF52058">
    <property type="entry name" value="L domain-like"/>
    <property type="match status" value="1"/>
</dbReference>
<keyword evidence="2" id="KW-1185">Reference proteome</keyword>
<dbReference type="InterPro" id="IPR032675">
    <property type="entry name" value="LRR_dom_sf"/>
</dbReference>
<reference evidence="1" key="3">
    <citation type="submission" date="2020-12" db="UniProtKB">
        <authorList>
            <consortium name="EnsemblPlants"/>
        </authorList>
    </citation>
    <scope>IDENTIFICATION</scope>
</reference>
<reference evidence="1 2" key="1">
    <citation type="journal article" date="2008" name="Science">
        <title>The Physcomitrella genome reveals evolutionary insights into the conquest of land by plants.</title>
        <authorList>
            <person name="Rensing S."/>
            <person name="Lang D."/>
            <person name="Zimmer A."/>
            <person name="Terry A."/>
            <person name="Salamov A."/>
            <person name="Shapiro H."/>
            <person name="Nishiyama T."/>
            <person name="Perroud P.-F."/>
            <person name="Lindquist E."/>
            <person name="Kamisugi Y."/>
            <person name="Tanahashi T."/>
            <person name="Sakakibara K."/>
            <person name="Fujita T."/>
            <person name="Oishi K."/>
            <person name="Shin-I T."/>
            <person name="Kuroki Y."/>
            <person name="Toyoda A."/>
            <person name="Suzuki Y."/>
            <person name="Hashimoto A."/>
            <person name="Yamaguchi K."/>
            <person name="Sugano A."/>
            <person name="Kohara Y."/>
            <person name="Fujiyama A."/>
            <person name="Anterola A."/>
            <person name="Aoki S."/>
            <person name="Ashton N."/>
            <person name="Barbazuk W.B."/>
            <person name="Barker E."/>
            <person name="Bennetzen J."/>
            <person name="Bezanilla M."/>
            <person name="Blankenship R."/>
            <person name="Cho S.H."/>
            <person name="Dutcher S."/>
            <person name="Estelle M."/>
            <person name="Fawcett J.A."/>
            <person name="Gundlach H."/>
            <person name="Hanada K."/>
            <person name="Heyl A."/>
            <person name="Hicks K.A."/>
            <person name="Hugh J."/>
            <person name="Lohr M."/>
            <person name="Mayer K."/>
            <person name="Melkozernov A."/>
            <person name="Murata T."/>
            <person name="Nelson D."/>
            <person name="Pils B."/>
            <person name="Prigge M."/>
            <person name="Reiss B."/>
            <person name="Renner T."/>
            <person name="Rombauts S."/>
            <person name="Rushton P."/>
            <person name="Sanderfoot A."/>
            <person name="Schween G."/>
            <person name="Shiu S.-H."/>
            <person name="Stueber K."/>
            <person name="Theodoulou F.L."/>
            <person name="Tu H."/>
            <person name="Van de Peer Y."/>
            <person name="Verrier P.J."/>
            <person name="Waters E."/>
            <person name="Wood A."/>
            <person name="Yang L."/>
            <person name="Cove D."/>
            <person name="Cuming A."/>
            <person name="Hasebe M."/>
            <person name="Lucas S."/>
            <person name="Mishler D.B."/>
            <person name="Reski R."/>
            <person name="Grigoriev I."/>
            <person name="Quatrano R.S."/>
            <person name="Boore J.L."/>
        </authorList>
    </citation>
    <scope>NUCLEOTIDE SEQUENCE [LARGE SCALE GENOMIC DNA]</scope>
    <source>
        <strain evidence="1 2">cv. Gransden 2004</strain>
    </source>
</reference>
<name>A0A7I3Z8P9_PHYPA</name>
<dbReference type="EnsemblPlants" id="Pp3c2_2590V3.2">
    <property type="protein sequence ID" value="PAC:32933413.CDS.1"/>
    <property type="gene ID" value="Pp3c2_2590"/>
</dbReference>
<dbReference type="Gramene" id="Pp3c2_2590V3.2">
    <property type="protein sequence ID" value="PAC:32933413.CDS.1"/>
    <property type="gene ID" value="Pp3c2_2590"/>
</dbReference>
<reference evidence="1 2" key="2">
    <citation type="journal article" date="2018" name="Plant J.">
        <title>The Physcomitrella patens chromosome-scale assembly reveals moss genome structure and evolution.</title>
        <authorList>
            <person name="Lang D."/>
            <person name="Ullrich K.K."/>
            <person name="Murat F."/>
            <person name="Fuchs J."/>
            <person name="Jenkins J."/>
            <person name="Haas F.B."/>
            <person name="Piednoel M."/>
            <person name="Gundlach H."/>
            <person name="Van Bel M."/>
            <person name="Meyberg R."/>
            <person name="Vives C."/>
            <person name="Morata J."/>
            <person name="Symeonidi A."/>
            <person name="Hiss M."/>
            <person name="Muchero W."/>
            <person name="Kamisugi Y."/>
            <person name="Saleh O."/>
            <person name="Blanc G."/>
            <person name="Decker E.L."/>
            <person name="van Gessel N."/>
            <person name="Grimwood J."/>
            <person name="Hayes R.D."/>
            <person name="Graham S.W."/>
            <person name="Gunter L.E."/>
            <person name="McDaniel S.F."/>
            <person name="Hoernstein S.N.W."/>
            <person name="Larsson A."/>
            <person name="Li F.W."/>
            <person name="Perroud P.F."/>
            <person name="Phillips J."/>
            <person name="Ranjan P."/>
            <person name="Rokshar D.S."/>
            <person name="Rothfels C.J."/>
            <person name="Schneider L."/>
            <person name="Shu S."/>
            <person name="Stevenson D.W."/>
            <person name="Thummler F."/>
            <person name="Tillich M."/>
            <person name="Villarreal Aguilar J.C."/>
            <person name="Widiez T."/>
            <person name="Wong G.K."/>
            <person name="Wymore A."/>
            <person name="Zhang Y."/>
            <person name="Zimmer A.D."/>
            <person name="Quatrano R.S."/>
            <person name="Mayer K.F.X."/>
            <person name="Goodstein D."/>
            <person name="Casacuberta J.M."/>
            <person name="Vandepoele K."/>
            <person name="Reski R."/>
            <person name="Cuming A.C."/>
            <person name="Tuskan G.A."/>
            <person name="Maumus F."/>
            <person name="Salse J."/>
            <person name="Schmutz J."/>
            <person name="Rensing S.A."/>
        </authorList>
    </citation>
    <scope>NUCLEOTIDE SEQUENCE [LARGE SCALE GENOMIC DNA]</scope>
    <source>
        <strain evidence="1 2">cv. Gransden 2004</strain>
    </source>
</reference>
<sequence length="101" mass="12008">MSGCERLEVVPKSFEYLTCFQQLDFTDCINLKKLDATCVSMKDLRMLSFSRYENLEEMRLELKNLFKLEKLWFTNCKKLKIAHDAFEGLTSLNYLNMEECE</sequence>